<name>A0A1R4EH69_9GAMM</name>
<evidence type="ECO:0000313" key="5">
    <source>
        <dbReference type="EMBL" id="SJM37867.1"/>
    </source>
</evidence>
<dbReference type="SUPFAM" id="SSF56801">
    <property type="entry name" value="Acetyl-CoA synthetase-like"/>
    <property type="match status" value="1"/>
</dbReference>
<feature type="domain" description="AMP-dependent synthetase/ligase" evidence="3">
    <location>
        <begin position="28"/>
        <end position="409"/>
    </location>
</feature>
<dbReference type="InterPro" id="IPR045851">
    <property type="entry name" value="AMP-bd_C_sf"/>
</dbReference>
<evidence type="ECO:0000313" key="6">
    <source>
        <dbReference type="Proteomes" id="UP000188169"/>
    </source>
</evidence>
<dbReference type="FunFam" id="3.30.300.30:FF:000008">
    <property type="entry name" value="2,3-dihydroxybenzoate-AMP ligase"/>
    <property type="match status" value="1"/>
</dbReference>
<evidence type="ECO:0000256" key="1">
    <source>
        <dbReference type="ARBA" id="ARBA00006432"/>
    </source>
</evidence>
<evidence type="ECO:0000259" key="3">
    <source>
        <dbReference type="Pfam" id="PF00501"/>
    </source>
</evidence>
<dbReference type="PANTHER" id="PTHR43767">
    <property type="entry name" value="LONG-CHAIN-FATTY-ACID--COA LIGASE"/>
    <property type="match status" value="1"/>
</dbReference>
<keyword evidence="6" id="KW-1185">Reference proteome</keyword>
<dbReference type="Gene3D" id="3.40.50.12780">
    <property type="entry name" value="N-terminal domain of ligase-like"/>
    <property type="match status" value="1"/>
</dbReference>
<dbReference type="AlphaFoldDB" id="A0A1R4EH69"/>
<sequence>MINNYNAAPQAYNFPLTIKQLLNRSKTTSQNEEIVYADKKRMTYSELFSRIAKLANVLDGLNLEKGDVVAVMDWDSHRFLESYFAIPMSQYVLQTVNIRLSPEKVLYTINHAKPKVLLLNSEFAPMVKDYQFENSSIEHIIWLDDNGTSSEGVFGISQERLLGEYEALLADASDEFEFQDFDENTIASTFYTSGTTGNPKGVFFSHRQLVLHALAEAATLGVLPQKQGLVLGDVYMPMTPMFHVLAWGFPYTATMLGMKQVYPGRYAPDVLLNLIETEKVSITHCVPTILQMLLKQAEAEGKRFNGLKMIIGGSRLTEGLAKTALSAGIEVYTGYGMSETAPLISLTEFRSDDPEMSLEEEAKRRSLTGKPVIMVEAKIWDGDGKALPQDGKQTGELVLRAPWLTQSYFKNADAGDELWVGGYMHTEDIAFMTEDGTLKITDRLKDVIKSGGEWISSLEIETILSLHPAVADVAVIGVRDEKWGERPLAAIVLKPNCEDVTVEDIKAIAEKAAEKGMIPKYGVPEQYKIVDELPKTSVGKHDKKVMREMYAGQTTI</sequence>
<gene>
    <name evidence="5" type="ORF">A1019T_01852</name>
</gene>
<comment type="similarity">
    <text evidence="1">Belongs to the ATP-dependent AMP-binding enzyme family.</text>
</comment>
<dbReference type="InterPro" id="IPR050237">
    <property type="entry name" value="ATP-dep_AMP-bd_enzyme"/>
</dbReference>
<keyword evidence="2 5" id="KW-0436">Ligase</keyword>
<dbReference type="RefSeq" id="WP_077449242.1">
    <property type="nucleotide sequence ID" value="NZ_FUGD01000108.1"/>
</dbReference>
<reference evidence="6" key="1">
    <citation type="submission" date="2017-02" db="EMBL/GenBank/DDBJ databases">
        <authorList>
            <person name="Mornico D."/>
        </authorList>
    </citation>
    <scope>NUCLEOTIDE SEQUENCE [LARGE SCALE GENOMIC DNA]</scope>
</reference>
<feature type="domain" description="AMP-binding enzyme C-terminal" evidence="4">
    <location>
        <begin position="459"/>
        <end position="540"/>
    </location>
</feature>
<evidence type="ECO:0000256" key="2">
    <source>
        <dbReference type="ARBA" id="ARBA00022598"/>
    </source>
</evidence>
<dbReference type="Gene3D" id="3.30.300.30">
    <property type="match status" value="1"/>
</dbReference>
<organism evidence="5 6">
    <name type="scientific">Psychrobacter pasteurii</name>
    <dbReference type="NCBI Taxonomy" id="1945520"/>
    <lineage>
        <taxon>Bacteria</taxon>
        <taxon>Pseudomonadati</taxon>
        <taxon>Pseudomonadota</taxon>
        <taxon>Gammaproteobacteria</taxon>
        <taxon>Moraxellales</taxon>
        <taxon>Moraxellaceae</taxon>
        <taxon>Psychrobacter</taxon>
    </lineage>
</organism>
<protein>
    <submittedName>
        <fullName evidence="5">Long-chain-fatty-acid--CoA ligase</fullName>
        <ecNumber evidence="5">6.2.1.3</ecNumber>
    </submittedName>
</protein>
<dbReference type="GO" id="GO:0004467">
    <property type="term" value="F:long-chain fatty acid-CoA ligase activity"/>
    <property type="evidence" value="ECO:0007669"/>
    <property type="project" value="UniProtKB-EC"/>
</dbReference>
<dbReference type="NCBIfam" id="NF004837">
    <property type="entry name" value="PRK06187.1"/>
    <property type="match status" value="1"/>
</dbReference>
<proteinExistence type="inferred from homology"/>
<dbReference type="InterPro" id="IPR042099">
    <property type="entry name" value="ANL_N_sf"/>
</dbReference>
<dbReference type="InterPro" id="IPR025110">
    <property type="entry name" value="AMP-bd_C"/>
</dbReference>
<dbReference type="PANTHER" id="PTHR43767:SF11">
    <property type="entry name" value="MEDIUM-CHAIN-FATTY-ACID--COA LIGASE"/>
    <property type="match status" value="1"/>
</dbReference>
<dbReference type="EC" id="6.2.1.3" evidence="5"/>
<dbReference type="STRING" id="1945520.A1019T_01852"/>
<dbReference type="Pfam" id="PF00501">
    <property type="entry name" value="AMP-binding"/>
    <property type="match status" value="1"/>
</dbReference>
<dbReference type="Pfam" id="PF13193">
    <property type="entry name" value="AMP-binding_C"/>
    <property type="match status" value="1"/>
</dbReference>
<evidence type="ECO:0000259" key="4">
    <source>
        <dbReference type="Pfam" id="PF13193"/>
    </source>
</evidence>
<dbReference type="Proteomes" id="UP000188169">
    <property type="component" value="Unassembled WGS sequence"/>
</dbReference>
<accession>A0A1R4EH69</accession>
<dbReference type="EMBL" id="FUGD01000108">
    <property type="protein sequence ID" value="SJM37867.1"/>
    <property type="molecule type" value="Genomic_DNA"/>
</dbReference>
<dbReference type="InterPro" id="IPR000873">
    <property type="entry name" value="AMP-dep_synth/lig_dom"/>
</dbReference>
<dbReference type="OrthoDB" id="9803968at2"/>